<comment type="caution">
    <text evidence="1">The sequence shown here is derived from an EMBL/GenBank/DDBJ whole genome shotgun (WGS) entry which is preliminary data.</text>
</comment>
<evidence type="ECO:0000313" key="1">
    <source>
        <dbReference type="EMBL" id="KAA1190577.1"/>
    </source>
</evidence>
<reference evidence="1 2" key="1">
    <citation type="submission" date="2019-09" db="EMBL/GenBank/DDBJ databases">
        <authorList>
            <person name="Chen X.-Y."/>
        </authorList>
    </citation>
    <scope>NUCLEOTIDE SEQUENCE [LARGE SCALE GENOMIC DNA]</scope>
    <source>
        <strain evidence="1 2">NY5</strain>
    </source>
</reference>
<organism evidence="1 2">
    <name type="scientific">Pseudohalioglobus sediminis</name>
    <dbReference type="NCBI Taxonomy" id="2606449"/>
    <lineage>
        <taxon>Bacteria</taxon>
        <taxon>Pseudomonadati</taxon>
        <taxon>Pseudomonadota</taxon>
        <taxon>Gammaproteobacteria</taxon>
        <taxon>Cellvibrionales</taxon>
        <taxon>Halieaceae</taxon>
        <taxon>Pseudohalioglobus</taxon>
    </lineage>
</organism>
<sequence length="210" mass="23498">MTIAGIRTVIDAALEHERATGAFRQLLTQRLPALREKLLLPEPDPVDALMTFVVNYTESVPGSLNLVTAVSKRLGFFDYAAPFLHMAEDYFLRPPDELPDDGGLEALLDESFLAHRLLEEVNDHHIRHLQRPLLPLDMTEANLIVHYLLGDDFATRLEHLVQFTAAQHLEKEYVWSRVKALPGVESSATALVSSHSLTDANTAIRLRLAS</sequence>
<dbReference type="Proteomes" id="UP000323708">
    <property type="component" value="Unassembled WGS sequence"/>
</dbReference>
<protein>
    <submittedName>
        <fullName evidence="1">Uncharacterized protein</fullName>
    </submittedName>
</protein>
<dbReference type="AlphaFoldDB" id="A0A5B0WVR0"/>
<dbReference type="EMBL" id="VTUX01000005">
    <property type="protein sequence ID" value="KAA1190577.1"/>
    <property type="molecule type" value="Genomic_DNA"/>
</dbReference>
<proteinExistence type="predicted"/>
<keyword evidence="2" id="KW-1185">Reference proteome</keyword>
<dbReference type="RefSeq" id="WP_149611732.1">
    <property type="nucleotide sequence ID" value="NZ_VTUX01000005.1"/>
</dbReference>
<accession>A0A5B0WVR0</accession>
<evidence type="ECO:0000313" key="2">
    <source>
        <dbReference type="Proteomes" id="UP000323708"/>
    </source>
</evidence>
<gene>
    <name evidence="1" type="ORF">F0M18_12255</name>
</gene>
<name>A0A5B0WVR0_9GAMM</name>